<evidence type="ECO:0000313" key="1">
    <source>
        <dbReference type="EMBL" id="EDX17096.1"/>
    </source>
</evidence>
<keyword evidence="2" id="KW-1185">Reference proteome</keyword>
<accession>B4R4P9</accession>
<organism evidence="1 2">
    <name type="scientific">Drosophila simulans</name>
    <name type="common">Fruit fly</name>
    <dbReference type="NCBI Taxonomy" id="7240"/>
    <lineage>
        <taxon>Eukaryota</taxon>
        <taxon>Metazoa</taxon>
        <taxon>Ecdysozoa</taxon>
        <taxon>Arthropoda</taxon>
        <taxon>Hexapoda</taxon>
        <taxon>Insecta</taxon>
        <taxon>Pterygota</taxon>
        <taxon>Neoptera</taxon>
        <taxon>Endopterygota</taxon>
        <taxon>Diptera</taxon>
        <taxon>Brachycera</taxon>
        <taxon>Muscomorpha</taxon>
        <taxon>Ephydroidea</taxon>
        <taxon>Drosophilidae</taxon>
        <taxon>Drosophila</taxon>
        <taxon>Sophophora</taxon>
    </lineage>
</organism>
<reference evidence="1 2" key="1">
    <citation type="journal article" date="2007" name="Nature">
        <title>Evolution of genes and genomes on the Drosophila phylogeny.</title>
        <authorList>
            <consortium name="Drosophila 12 Genomes Consortium"/>
            <person name="Clark A.G."/>
            <person name="Eisen M.B."/>
            <person name="Smith D.R."/>
            <person name="Bergman C.M."/>
            <person name="Oliver B."/>
            <person name="Markow T.A."/>
            <person name="Kaufman T.C."/>
            <person name="Kellis M."/>
            <person name="Gelbart W."/>
            <person name="Iyer V.N."/>
            <person name="Pollard D.A."/>
            <person name="Sackton T.B."/>
            <person name="Larracuente A.M."/>
            <person name="Singh N.D."/>
            <person name="Abad J.P."/>
            <person name="Abt D.N."/>
            <person name="Adryan B."/>
            <person name="Aguade M."/>
            <person name="Akashi H."/>
            <person name="Anderson W.W."/>
            <person name="Aquadro C.F."/>
            <person name="Ardell D.H."/>
            <person name="Arguello R."/>
            <person name="Artieri C.G."/>
            <person name="Barbash D.A."/>
            <person name="Barker D."/>
            <person name="Barsanti P."/>
            <person name="Batterham P."/>
            <person name="Batzoglou S."/>
            <person name="Begun D."/>
            <person name="Bhutkar A."/>
            <person name="Blanco E."/>
            <person name="Bosak S.A."/>
            <person name="Bradley R.K."/>
            <person name="Brand A.D."/>
            <person name="Brent M.R."/>
            <person name="Brooks A.N."/>
            <person name="Brown R.H."/>
            <person name="Butlin R.K."/>
            <person name="Caggese C."/>
            <person name="Calvi B.R."/>
            <person name="Bernardo de Carvalho A."/>
            <person name="Caspi A."/>
            <person name="Castrezana S."/>
            <person name="Celniker S.E."/>
            <person name="Chang J.L."/>
            <person name="Chapple C."/>
            <person name="Chatterji S."/>
            <person name="Chinwalla A."/>
            <person name="Civetta A."/>
            <person name="Clifton S.W."/>
            <person name="Comeron J.M."/>
            <person name="Costello J.C."/>
            <person name="Coyne J.A."/>
            <person name="Daub J."/>
            <person name="David R.G."/>
            <person name="Delcher A.L."/>
            <person name="Delehaunty K."/>
            <person name="Do C.B."/>
            <person name="Ebling H."/>
            <person name="Edwards K."/>
            <person name="Eickbush T."/>
            <person name="Evans J.D."/>
            <person name="Filipski A."/>
            <person name="Findeiss S."/>
            <person name="Freyhult E."/>
            <person name="Fulton L."/>
            <person name="Fulton R."/>
            <person name="Garcia A.C."/>
            <person name="Gardiner A."/>
            <person name="Garfield D.A."/>
            <person name="Garvin B.E."/>
            <person name="Gibson G."/>
            <person name="Gilbert D."/>
            <person name="Gnerre S."/>
            <person name="Godfrey J."/>
            <person name="Good R."/>
            <person name="Gotea V."/>
            <person name="Gravely B."/>
            <person name="Greenberg A.J."/>
            <person name="Griffiths-Jones S."/>
            <person name="Gross S."/>
            <person name="Guigo R."/>
            <person name="Gustafson E.A."/>
            <person name="Haerty W."/>
            <person name="Hahn M.W."/>
            <person name="Halligan D.L."/>
            <person name="Halpern A.L."/>
            <person name="Halter G.M."/>
            <person name="Han M.V."/>
            <person name="Heger A."/>
            <person name="Hillier L."/>
            <person name="Hinrichs A.S."/>
            <person name="Holmes I."/>
            <person name="Hoskins R.A."/>
            <person name="Hubisz M.J."/>
            <person name="Hultmark D."/>
            <person name="Huntley M.A."/>
            <person name="Jaffe D.B."/>
            <person name="Jagadeeshan S."/>
            <person name="Jeck W.R."/>
            <person name="Johnson J."/>
            <person name="Jones C.D."/>
            <person name="Jordan W.C."/>
            <person name="Karpen G.H."/>
            <person name="Kataoka E."/>
            <person name="Keightley P.D."/>
            <person name="Kheradpour P."/>
            <person name="Kirkness E.F."/>
            <person name="Koerich L.B."/>
            <person name="Kristiansen K."/>
            <person name="Kudrna D."/>
            <person name="Kulathinal R.J."/>
            <person name="Kumar S."/>
            <person name="Kwok R."/>
            <person name="Lander E."/>
            <person name="Langley C.H."/>
            <person name="Lapoint R."/>
            <person name="Lazzaro B.P."/>
            <person name="Lee S.J."/>
            <person name="Levesque L."/>
            <person name="Li R."/>
            <person name="Lin C.F."/>
            <person name="Lin M.F."/>
            <person name="Lindblad-Toh K."/>
            <person name="Llopart A."/>
            <person name="Long M."/>
            <person name="Low L."/>
            <person name="Lozovsky E."/>
            <person name="Lu J."/>
            <person name="Luo M."/>
            <person name="Machado C.A."/>
            <person name="Makalowski W."/>
            <person name="Marzo M."/>
            <person name="Matsuda M."/>
            <person name="Matzkin L."/>
            <person name="McAllister B."/>
            <person name="McBride C.S."/>
            <person name="McKernan B."/>
            <person name="McKernan K."/>
            <person name="Mendez-Lago M."/>
            <person name="Minx P."/>
            <person name="Mollenhauer M.U."/>
            <person name="Montooth K."/>
            <person name="Mount S.M."/>
            <person name="Mu X."/>
            <person name="Myers E."/>
            <person name="Negre B."/>
            <person name="Newfeld S."/>
            <person name="Nielsen R."/>
            <person name="Noor M.A."/>
            <person name="O'Grady P."/>
            <person name="Pachter L."/>
            <person name="Papaceit M."/>
            <person name="Parisi M.J."/>
            <person name="Parisi M."/>
            <person name="Parts L."/>
            <person name="Pedersen J.S."/>
            <person name="Pesole G."/>
            <person name="Phillippy A.M."/>
            <person name="Ponting C.P."/>
            <person name="Pop M."/>
            <person name="Porcelli D."/>
            <person name="Powell J.R."/>
            <person name="Prohaska S."/>
            <person name="Pruitt K."/>
            <person name="Puig M."/>
            <person name="Quesneville H."/>
            <person name="Ram K.R."/>
            <person name="Rand D."/>
            <person name="Rasmussen M.D."/>
            <person name="Reed L.K."/>
            <person name="Reenan R."/>
            <person name="Reily A."/>
            <person name="Remington K.A."/>
            <person name="Rieger T.T."/>
            <person name="Ritchie M.G."/>
            <person name="Robin C."/>
            <person name="Rogers Y.H."/>
            <person name="Rohde C."/>
            <person name="Rozas J."/>
            <person name="Rubenfield M.J."/>
            <person name="Ruiz A."/>
            <person name="Russo S."/>
            <person name="Salzberg S.L."/>
            <person name="Sanchez-Gracia A."/>
            <person name="Saranga D.J."/>
            <person name="Sato H."/>
            <person name="Schaeffer S.W."/>
            <person name="Schatz M.C."/>
            <person name="Schlenke T."/>
            <person name="Schwartz R."/>
            <person name="Segarra C."/>
            <person name="Singh R.S."/>
            <person name="Sirot L."/>
            <person name="Sirota M."/>
            <person name="Sisneros N.B."/>
            <person name="Smith C.D."/>
            <person name="Smith T.F."/>
            <person name="Spieth J."/>
            <person name="Stage D.E."/>
            <person name="Stark A."/>
            <person name="Stephan W."/>
            <person name="Strausberg R.L."/>
            <person name="Strempel S."/>
            <person name="Sturgill D."/>
            <person name="Sutton G."/>
            <person name="Sutton G.G."/>
            <person name="Tao W."/>
            <person name="Teichmann S."/>
            <person name="Tobari Y.N."/>
            <person name="Tomimura Y."/>
            <person name="Tsolas J.M."/>
            <person name="Valente V.L."/>
            <person name="Venter E."/>
            <person name="Venter J.C."/>
            <person name="Vicario S."/>
            <person name="Vieira F.G."/>
            <person name="Vilella A.J."/>
            <person name="Villasante A."/>
            <person name="Walenz B."/>
            <person name="Wang J."/>
            <person name="Wasserman M."/>
            <person name="Watts T."/>
            <person name="Wilson D."/>
            <person name="Wilson R.K."/>
            <person name="Wing R.A."/>
            <person name="Wolfner M.F."/>
            <person name="Wong A."/>
            <person name="Wong G.K."/>
            <person name="Wu C.I."/>
            <person name="Wu G."/>
            <person name="Yamamoto D."/>
            <person name="Yang H.P."/>
            <person name="Yang S.P."/>
            <person name="Yorke J.A."/>
            <person name="Yoshida K."/>
            <person name="Zdobnov E."/>
            <person name="Zhang P."/>
            <person name="Zhang Y."/>
            <person name="Zimin A.V."/>
            <person name="Baldwin J."/>
            <person name="Abdouelleil A."/>
            <person name="Abdulkadir J."/>
            <person name="Abebe A."/>
            <person name="Abera B."/>
            <person name="Abreu J."/>
            <person name="Acer S.C."/>
            <person name="Aftuck L."/>
            <person name="Alexander A."/>
            <person name="An P."/>
            <person name="Anderson E."/>
            <person name="Anderson S."/>
            <person name="Arachi H."/>
            <person name="Azer M."/>
            <person name="Bachantsang P."/>
            <person name="Barry A."/>
            <person name="Bayul T."/>
            <person name="Berlin A."/>
            <person name="Bessette D."/>
            <person name="Bloom T."/>
            <person name="Blye J."/>
            <person name="Boguslavskiy L."/>
            <person name="Bonnet C."/>
            <person name="Boukhgalter B."/>
            <person name="Bourzgui I."/>
            <person name="Brown A."/>
            <person name="Cahill P."/>
            <person name="Channer S."/>
            <person name="Cheshatsang Y."/>
            <person name="Chuda L."/>
            <person name="Citroen M."/>
            <person name="Collymore A."/>
            <person name="Cooke P."/>
            <person name="Costello M."/>
            <person name="D'Aco K."/>
            <person name="Daza R."/>
            <person name="De Haan G."/>
            <person name="DeGray S."/>
            <person name="DeMaso C."/>
            <person name="Dhargay N."/>
            <person name="Dooley K."/>
            <person name="Dooley E."/>
            <person name="Doricent M."/>
            <person name="Dorje P."/>
            <person name="Dorjee K."/>
            <person name="Dupes A."/>
            <person name="Elong R."/>
            <person name="Falk J."/>
            <person name="Farina A."/>
            <person name="Faro S."/>
            <person name="Ferguson D."/>
            <person name="Fisher S."/>
            <person name="Foley C.D."/>
            <person name="Franke A."/>
            <person name="Friedrich D."/>
            <person name="Gadbois L."/>
            <person name="Gearin G."/>
            <person name="Gearin C.R."/>
            <person name="Giannoukos G."/>
            <person name="Goode T."/>
            <person name="Graham J."/>
            <person name="Grandbois E."/>
            <person name="Grewal S."/>
            <person name="Gyaltsen K."/>
            <person name="Hafez N."/>
            <person name="Hagos B."/>
            <person name="Hall J."/>
            <person name="Henson C."/>
            <person name="Hollinger A."/>
            <person name="Honan T."/>
            <person name="Huard M.D."/>
            <person name="Hughes L."/>
            <person name="Hurhula B."/>
            <person name="Husby M.E."/>
            <person name="Kamat A."/>
            <person name="Kanga B."/>
            <person name="Kashin S."/>
            <person name="Khazanovich D."/>
            <person name="Kisner P."/>
            <person name="Lance K."/>
            <person name="Lara M."/>
            <person name="Lee W."/>
            <person name="Lennon N."/>
            <person name="Letendre F."/>
            <person name="LeVine R."/>
            <person name="Lipovsky A."/>
            <person name="Liu X."/>
            <person name="Liu J."/>
            <person name="Liu S."/>
            <person name="Lokyitsang T."/>
            <person name="Lokyitsang Y."/>
            <person name="Lubonja R."/>
            <person name="Lui A."/>
            <person name="MacDonald P."/>
            <person name="Magnisalis V."/>
            <person name="Maru K."/>
            <person name="Matthews C."/>
            <person name="McCusker W."/>
            <person name="McDonough S."/>
            <person name="Mehta T."/>
            <person name="Meldrim J."/>
            <person name="Meneus L."/>
            <person name="Mihai O."/>
            <person name="Mihalev A."/>
            <person name="Mihova T."/>
            <person name="Mittelman R."/>
            <person name="Mlenga V."/>
            <person name="Montmayeur A."/>
            <person name="Mulrain L."/>
            <person name="Navidi A."/>
            <person name="Naylor J."/>
            <person name="Negash T."/>
            <person name="Nguyen T."/>
            <person name="Nguyen N."/>
            <person name="Nicol R."/>
            <person name="Norbu C."/>
            <person name="Norbu N."/>
            <person name="Novod N."/>
            <person name="O'Neill B."/>
            <person name="Osman S."/>
            <person name="Markiewicz E."/>
            <person name="Oyono O.L."/>
            <person name="Patti C."/>
            <person name="Phunkhang P."/>
            <person name="Pierre F."/>
            <person name="Priest M."/>
            <person name="Raghuraman S."/>
            <person name="Rege F."/>
            <person name="Reyes R."/>
            <person name="Rise C."/>
            <person name="Rogov P."/>
            <person name="Ross K."/>
            <person name="Ryan E."/>
            <person name="Settipalli S."/>
            <person name="Shea T."/>
            <person name="Sherpa N."/>
            <person name="Shi L."/>
            <person name="Shih D."/>
            <person name="Sparrow T."/>
            <person name="Spaulding J."/>
            <person name="Stalker J."/>
            <person name="Stange-Thomann N."/>
            <person name="Stavropoulos S."/>
            <person name="Stone C."/>
            <person name="Strader C."/>
            <person name="Tesfaye S."/>
            <person name="Thomson T."/>
            <person name="Thoulutsang Y."/>
            <person name="Thoulutsang D."/>
            <person name="Topham K."/>
            <person name="Topping I."/>
            <person name="Tsamla T."/>
            <person name="Vassiliev H."/>
            <person name="Vo A."/>
            <person name="Wangchuk T."/>
            <person name="Wangdi T."/>
            <person name="Weiand M."/>
            <person name="Wilkinson J."/>
            <person name="Wilson A."/>
            <person name="Yadav S."/>
            <person name="Young G."/>
            <person name="Yu Q."/>
            <person name="Zembek L."/>
            <person name="Zhong D."/>
            <person name="Zimmer A."/>
            <person name="Zwirko Z."/>
            <person name="Jaffe D.B."/>
            <person name="Alvarez P."/>
            <person name="Brockman W."/>
            <person name="Butler J."/>
            <person name="Chin C."/>
            <person name="Gnerre S."/>
            <person name="Grabherr M."/>
            <person name="Kleber M."/>
            <person name="Mauceli E."/>
            <person name="MacCallum I."/>
        </authorList>
    </citation>
    <scope>NUCLEOTIDE SEQUENCE [LARGE SCALE GENOMIC DNA]</scope>
    <source>
        <strain evidence="2">white501</strain>
    </source>
</reference>
<evidence type="ECO:0000313" key="2">
    <source>
        <dbReference type="Proteomes" id="UP000000304"/>
    </source>
</evidence>
<name>B4R4P9_DROSI</name>
<dbReference type="AlphaFoldDB" id="B4R4P9"/>
<gene>
    <name evidence="1" type="primary">Dsim\GD16279</name>
    <name evidence="1" type="ORF">Dsim_GD16279</name>
</gene>
<sequence length="56" mass="6500">MERERAGAQRVALNATHIIATQLNWGDKTKKNKKNKKNKKRMINEWTTLISADPHD</sequence>
<proteinExistence type="predicted"/>
<dbReference type="HOGENOM" id="CLU_3016476_0_0_1"/>
<dbReference type="Proteomes" id="UP000000304">
    <property type="component" value="Chromosome X"/>
</dbReference>
<dbReference type="EMBL" id="CM000366">
    <property type="protein sequence ID" value="EDX17096.1"/>
    <property type="molecule type" value="Genomic_DNA"/>
</dbReference>
<protein>
    <submittedName>
        <fullName evidence="1">GD16279</fullName>
    </submittedName>
</protein>